<dbReference type="PANTHER" id="PTHR42743">
    <property type="entry name" value="AMINO-ACID AMINOTRANSFERASE"/>
    <property type="match status" value="1"/>
</dbReference>
<dbReference type="RefSeq" id="WP_207748327.1">
    <property type="nucleotide sequence ID" value="NZ_CP051006.1"/>
</dbReference>
<dbReference type="NCBIfam" id="NF006734">
    <property type="entry name" value="PRK09266.1"/>
    <property type="match status" value="1"/>
</dbReference>
<keyword evidence="2" id="KW-0808">Transferase</keyword>
<dbReference type="PANTHER" id="PTHR42743:SF2">
    <property type="entry name" value="AMINODEOXYCHORISMATE LYASE"/>
    <property type="match status" value="1"/>
</dbReference>
<dbReference type="InterPro" id="IPR043132">
    <property type="entry name" value="BCAT-like_C"/>
</dbReference>
<dbReference type="GO" id="GO:0008696">
    <property type="term" value="F:4-amino-4-deoxychorismate lyase activity"/>
    <property type="evidence" value="ECO:0007669"/>
    <property type="project" value="TreeGrafter"/>
</dbReference>
<name>A0A7H1PRV9_9ACTN</name>
<dbReference type="InterPro" id="IPR050571">
    <property type="entry name" value="Class-IV_PLP-Dep_Aminotrnsfr"/>
</dbReference>
<protein>
    <submittedName>
        <fullName evidence="2">Amino-transferase class IV</fullName>
    </submittedName>
</protein>
<sequence length="277" mass="30260">MSTGTSGGGVVIDRVEINGVEADSDELKLLARANYAHFTSMQARNQAVRGLDLHLKRLDDSTGELFGTALDPDRVRACLRHALQASPDAVTARVTVFSRHQDAVLRGEHREPDLAVTTTAPLDARTSPVRLRTTTYERDLPHVKHAGTFGLSHHRRRAVLDGYDDVLFTDRDGRISEASISNIAFFTGDHVIWPEAAVLPGITMQLLRRGLAAEGIRSEHRDLRLRDLTPSFTAFLTNSISPAVPVASIDATALTVDPGITALLVQCYETNPWQPVG</sequence>
<evidence type="ECO:0000313" key="3">
    <source>
        <dbReference type="Proteomes" id="UP000516422"/>
    </source>
</evidence>
<accession>A0A7H1PRV9</accession>
<reference evidence="2 3" key="1">
    <citation type="submission" date="2020-04" db="EMBL/GenBank/DDBJ databases">
        <title>Characterization and engineering of Streptomyces griseofuscus DSM40191 as a potential heterologous host for expression of BGCs.</title>
        <authorList>
            <person name="Gren T."/>
            <person name="Whitford C.M."/>
            <person name="Mohite O.S."/>
            <person name="Joergensen T.S."/>
            <person name="Nielsen J.B."/>
            <person name="Lee S.Y."/>
            <person name="Weber T."/>
        </authorList>
    </citation>
    <scope>NUCLEOTIDE SEQUENCE [LARGE SCALE GENOMIC DNA]</scope>
    <source>
        <strain evidence="2 3">DSM 40191</strain>
    </source>
</reference>
<dbReference type="InterPro" id="IPR036038">
    <property type="entry name" value="Aminotransferase-like"/>
</dbReference>
<dbReference type="Proteomes" id="UP000516422">
    <property type="component" value="Chromosome"/>
</dbReference>
<dbReference type="GO" id="GO:0005829">
    <property type="term" value="C:cytosol"/>
    <property type="evidence" value="ECO:0007669"/>
    <property type="project" value="TreeGrafter"/>
</dbReference>
<proteinExistence type="inferred from homology"/>
<dbReference type="Pfam" id="PF01063">
    <property type="entry name" value="Aminotran_4"/>
    <property type="match status" value="1"/>
</dbReference>
<evidence type="ECO:0000256" key="1">
    <source>
        <dbReference type="ARBA" id="ARBA00009320"/>
    </source>
</evidence>
<gene>
    <name evidence="2" type="ORF">HEP81_00453</name>
</gene>
<organism evidence="2 3">
    <name type="scientific">Streptomyces griseofuscus</name>
    <dbReference type="NCBI Taxonomy" id="146922"/>
    <lineage>
        <taxon>Bacteria</taxon>
        <taxon>Bacillati</taxon>
        <taxon>Actinomycetota</taxon>
        <taxon>Actinomycetes</taxon>
        <taxon>Kitasatosporales</taxon>
        <taxon>Streptomycetaceae</taxon>
        <taxon>Streptomyces</taxon>
    </lineage>
</organism>
<dbReference type="AlphaFoldDB" id="A0A7H1PRV9"/>
<dbReference type="GO" id="GO:0008153">
    <property type="term" value="P:4-aminobenzoate biosynthetic process"/>
    <property type="evidence" value="ECO:0007669"/>
    <property type="project" value="TreeGrafter"/>
</dbReference>
<dbReference type="EMBL" id="CP051006">
    <property type="protein sequence ID" value="QNT90789.1"/>
    <property type="molecule type" value="Genomic_DNA"/>
</dbReference>
<dbReference type="Gene3D" id="3.20.10.10">
    <property type="entry name" value="D-amino Acid Aminotransferase, subunit A, domain 2"/>
    <property type="match status" value="1"/>
</dbReference>
<dbReference type="KEGG" id="sgf:HEP81_00453"/>
<dbReference type="InterPro" id="IPR001544">
    <property type="entry name" value="Aminotrans_IV"/>
</dbReference>
<evidence type="ECO:0000313" key="2">
    <source>
        <dbReference type="EMBL" id="QNT90789.1"/>
    </source>
</evidence>
<dbReference type="GO" id="GO:0016740">
    <property type="term" value="F:transferase activity"/>
    <property type="evidence" value="ECO:0007669"/>
    <property type="project" value="UniProtKB-KW"/>
</dbReference>
<comment type="similarity">
    <text evidence="1">Belongs to the class-IV pyridoxal-phosphate-dependent aminotransferase family.</text>
</comment>
<dbReference type="GeneID" id="91460107"/>
<dbReference type="SUPFAM" id="SSF56752">
    <property type="entry name" value="D-aminoacid aminotransferase-like PLP-dependent enzymes"/>
    <property type="match status" value="1"/>
</dbReference>